<protein>
    <recommendedName>
        <fullName evidence="4">YbaB/EbfC DNA-binding family protein</fullName>
    </recommendedName>
</protein>
<evidence type="ECO:0000256" key="1">
    <source>
        <dbReference type="SAM" id="MobiDB-lite"/>
    </source>
</evidence>
<evidence type="ECO:0000313" key="2">
    <source>
        <dbReference type="EMBL" id="GGK86853.1"/>
    </source>
</evidence>
<organism evidence="2 3">
    <name type="scientific">Mangrovihabitans endophyticus</name>
    <dbReference type="NCBI Taxonomy" id="1751298"/>
    <lineage>
        <taxon>Bacteria</taxon>
        <taxon>Bacillati</taxon>
        <taxon>Actinomycetota</taxon>
        <taxon>Actinomycetes</taxon>
        <taxon>Micromonosporales</taxon>
        <taxon>Micromonosporaceae</taxon>
        <taxon>Mangrovihabitans</taxon>
    </lineage>
</organism>
<keyword evidence="3" id="KW-1185">Reference proteome</keyword>
<evidence type="ECO:0000313" key="3">
    <source>
        <dbReference type="Proteomes" id="UP000656042"/>
    </source>
</evidence>
<accession>A0A8J3FMU1</accession>
<dbReference type="Gene3D" id="3.30.1310.10">
    <property type="entry name" value="Nucleoid-associated protein YbaB-like domain"/>
    <property type="match status" value="1"/>
</dbReference>
<evidence type="ECO:0008006" key="4">
    <source>
        <dbReference type="Google" id="ProtNLM"/>
    </source>
</evidence>
<dbReference type="InterPro" id="IPR004401">
    <property type="entry name" value="YbaB/EbfC"/>
</dbReference>
<reference evidence="2" key="1">
    <citation type="journal article" date="2014" name="Int. J. Syst. Evol. Microbiol.">
        <title>Complete genome sequence of Corynebacterium casei LMG S-19264T (=DSM 44701T), isolated from a smear-ripened cheese.</title>
        <authorList>
            <consortium name="US DOE Joint Genome Institute (JGI-PGF)"/>
            <person name="Walter F."/>
            <person name="Albersmeier A."/>
            <person name="Kalinowski J."/>
            <person name="Ruckert C."/>
        </authorList>
    </citation>
    <scope>NUCLEOTIDE SEQUENCE</scope>
    <source>
        <strain evidence="2">CGMCC 4.7299</strain>
    </source>
</reference>
<dbReference type="Proteomes" id="UP000656042">
    <property type="component" value="Unassembled WGS sequence"/>
</dbReference>
<reference evidence="2" key="2">
    <citation type="submission" date="2020-09" db="EMBL/GenBank/DDBJ databases">
        <authorList>
            <person name="Sun Q."/>
            <person name="Zhou Y."/>
        </authorList>
    </citation>
    <scope>NUCLEOTIDE SEQUENCE</scope>
    <source>
        <strain evidence="2">CGMCC 4.7299</strain>
    </source>
</reference>
<dbReference type="AlphaFoldDB" id="A0A8J3FMU1"/>
<feature type="region of interest" description="Disordered" evidence="1">
    <location>
        <begin position="1"/>
        <end position="20"/>
    </location>
</feature>
<dbReference type="GO" id="GO:0003677">
    <property type="term" value="F:DNA binding"/>
    <property type="evidence" value="ECO:0007669"/>
    <property type="project" value="InterPro"/>
</dbReference>
<name>A0A8J3FMU1_9ACTN</name>
<dbReference type="EMBL" id="BMMX01000006">
    <property type="protein sequence ID" value="GGK86853.1"/>
    <property type="molecule type" value="Genomic_DNA"/>
</dbReference>
<comment type="caution">
    <text evidence="2">The sequence shown here is derived from an EMBL/GenBank/DDBJ whole genome shotgun (WGS) entry which is preliminary data.</text>
</comment>
<dbReference type="InterPro" id="IPR036894">
    <property type="entry name" value="YbaB-like_sf"/>
</dbReference>
<gene>
    <name evidence="2" type="ORF">GCM10012284_21260</name>
</gene>
<proteinExistence type="predicted"/>
<sequence>MSGHEWDDAPEQDQGRTEAAAALADRVAALVSTASGADGAIRVTVVGSGSLAGLELDDSVHRLPGADLAAAILHTVRRAQAGLAERAAAAVEETVGAESATGKAVLDSFAQRFPAEPDGPAAGILPPPPPFPTFQSRPSLPHQAPGVGYESGRDSRAR</sequence>
<feature type="region of interest" description="Disordered" evidence="1">
    <location>
        <begin position="112"/>
        <end position="158"/>
    </location>
</feature>
<dbReference type="Pfam" id="PF02575">
    <property type="entry name" value="YbaB_DNA_bd"/>
    <property type="match status" value="1"/>
</dbReference>
<dbReference type="RefSeq" id="WP_189078968.1">
    <property type="nucleotide sequence ID" value="NZ_BMMX01000006.1"/>
</dbReference>